<keyword evidence="1" id="KW-0812">Transmembrane</keyword>
<sequence length="88" mass="9912">MDDAVRRTLRMIRRNAGLRGYFAHMILFAIVILAALTSGLEWRLFWPLVGWTIGLFLHGLAAIGPGQFLGGAWEEERLRSLSDEGRLS</sequence>
<feature type="transmembrane region" description="Helical" evidence="1">
    <location>
        <begin position="48"/>
        <end position="69"/>
    </location>
</feature>
<organism evidence="3 4">
    <name type="scientific">Sphingosinicella rhizophila</name>
    <dbReference type="NCBI Taxonomy" id="3050082"/>
    <lineage>
        <taxon>Bacteria</taxon>
        <taxon>Pseudomonadati</taxon>
        <taxon>Pseudomonadota</taxon>
        <taxon>Alphaproteobacteria</taxon>
        <taxon>Sphingomonadales</taxon>
        <taxon>Sphingosinicellaceae</taxon>
        <taxon>Sphingosinicella</taxon>
    </lineage>
</organism>
<gene>
    <name evidence="3" type="ORF">RQX22_08570</name>
</gene>
<keyword evidence="4" id="KW-1185">Reference proteome</keyword>
<proteinExistence type="predicted"/>
<feature type="transmembrane region" description="Helical" evidence="1">
    <location>
        <begin position="21"/>
        <end position="42"/>
    </location>
</feature>
<dbReference type="EMBL" id="JAVUPU010000004">
    <property type="protein sequence ID" value="MDT9599002.1"/>
    <property type="molecule type" value="Genomic_DNA"/>
</dbReference>
<keyword evidence="1" id="KW-0472">Membrane</keyword>
<accession>A0ABU3Q6G8</accession>
<dbReference type="RefSeq" id="WP_315725569.1">
    <property type="nucleotide sequence ID" value="NZ_JAVUPU010000004.1"/>
</dbReference>
<evidence type="ECO:0000259" key="2">
    <source>
        <dbReference type="Pfam" id="PF13239"/>
    </source>
</evidence>
<feature type="domain" description="2TM" evidence="2">
    <location>
        <begin position="14"/>
        <end position="80"/>
    </location>
</feature>
<dbReference type="Pfam" id="PF13239">
    <property type="entry name" value="2TM"/>
    <property type="match status" value="1"/>
</dbReference>
<evidence type="ECO:0000256" key="1">
    <source>
        <dbReference type="SAM" id="Phobius"/>
    </source>
</evidence>
<protein>
    <submittedName>
        <fullName evidence="3">2TM domain-containing protein</fullName>
    </submittedName>
</protein>
<evidence type="ECO:0000313" key="4">
    <source>
        <dbReference type="Proteomes" id="UP001259572"/>
    </source>
</evidence>
<dbReference type="InterPro" id="IPR025698">
    <property type="entry name" value="2TM_dom"/>
</dbReference>
<evidence type="ECO:0000313" key="3">
    <source>
        <dbReference type="EMBL" id="MDT9599002.1"/>
    </source>
</evidence>
<name>A0ABU3Q6G8_9SPHN</name>
<keyword evidence="1" id="KW-1133">Transmembrane helix</keyword>
<dbReference type="Proteomes" id="UP001259572">
    <property type="component" value="Unassembled WGS sequence"/>
</dbReference>
<comment type="caution">
    <text evidence="3">The sequence shown here is derived from an EMBL/GenBank/DDBJ whole genome shotgun (WGS) entry which is preliminary data.</text>
</comment>
<reference evidence="3 4" key="1">
    <citation type="submission" date="2023-05" db="EMBL/GenBank/DDBJ databases">
        <authorList>
            <person name="Guo Y."/>
        </authorList>
    </citation>
    <scope>NUCLEOTIDE SEQUENCE [LARGE SCALE GENOMIC DNA]</scope>
    <source>
        <strain evidence="3 4">GR2756</strain>
    </source>
</reference>